<dbReference type="Proteomes" id="UP001595604">
    <property type="component" value="Unassembled WGS sequence"/>
</dbReference>
<feature type="region of interest" description="Disordered" evidence="1">
    <location>
        <begin position="42"/>
        <end position="63"/>
    </location>
</feature>
<proteinExistence type="predicted"/>
<name>A0ABV7IPJ9_9SPHN</name>
<gene>
    <name evidence="2" type="ORF">ACFOD9_06450</name>
</gene>
<evidence type="ECO:0000256" key="1">
    <source>
        <dbReference type="SAM" id="MobiDB-lite"/>
    </source>
</evidence>
<dbReference type="EMBL" id="JBHRTQ010000007">
    <property type="protein sequence ID" value="MFC3173887.1"/>
    <property type="molecule type" value="Genomic_DNA"/>
</dbReference>
<reference evidence="3" key="1">
    <citation type="journal article" date="2019" name="Int. J. Syst. Evol. Microbiol.">
        <title>The Global Catalogue of Microorganisms (GCM) 10K type strain sequencing project: providing services to taxonomists for standard genome sequencing and annotation.</title>
        <authorList>
            <consortium name="The Broad Institute Genomics Platform"/>
            <consortium name="The Broad Institute Genome Sequencing Center for Infectious Disease"/>
            <person name="Wu L."/>
            <person name="Ma J."/>
        </authorList>
    </citation>
    <scope>NUCLEOTIDE SEQUENCE [LARGE SCALE GENOMIC DNA]</scope>
    <source>
        <strain evidence="3">KCTC 42984</strain>
    </source>
</reference>
<protein>
    <submittedName>
        <fullName evidence="2">Uncharacterized protein</fullName>
    </submittedName>
</protein>
<evidence type="ECO:0000313" key="3">
    <source>
        <dbReference type="Proteomes" id="UP001595604"/>
    </source>
</evidence>
<dbReference type="PROSITE" id="PS51257">
    <property type="entry name" value="PROKAR_LIPOPROTEIN"/>
    <property type="match status" value="1"/>
</dbReference>
<keyword evidence="3" id="KW-1185">Reference proteome</keyword>
<organism evidence="2 3">
    <name type="scientific">Novosphingobium bradum</name>
    <dbReference type="NCBI Taxonomy" id="1737444"/>
    <lineage>
        <taxon>Bacteria</taxon>
        <taxon>Pseudomonadati</taxon>
        <taxon>Pseudomonadota</taxon>
        <taxon>Alphaproteobacteria</taxon>
        <taxon>Sphingomonadales</taxon>
        <taxon>Sphingomonadaceae</taxon>
        <taxon>Novosphingobium</taxon>
    </lineage>
</organism>
<accession>A0ABV7IPJ9</accession>
<sequence length="190" mass="19009">MSGRKPLIAFTLLLGACSQSHSREVVETAPVSGTYPARLALDQGPLPVEAPPPQPQGGAWSAAGSSANDGVAFGIPGQPALFTLACTHDAAGVAHLAISRHTRAEAGAKALLALIGNGRIARLPVDAALPGEAGSWQGAIPATDARLDVLKGGNRIEATLPGGGTLLLPASGEPGHLLESCRASDRAPAA</sequence>
<evidence type="ECO:0000313" key="2">
    <source>
        <dbReference type="EMBL" id="MFC3173887.1"/>
    </source>
</evidence>
<comment type="caution">
    <text evidence="2">The sequence shown here is derived from an EMBL/GenBank/DDBJ whole genome shotgun (WGS) entry which is preliminary data.</text>
</comment>
<dbReference type="RefSeq" id="WP_379509268.1">
    <property type="nucleotide sequence ID" value="NZ_JBHRTQ010000007.1"/>
</dbReference>